<organism evidence="2 3">
    <name type="scientific">Streptomyces gardneri</name>
    <dbReference type="NCBI Taxonomy" id="66892"/>
    <lineage>
        <taxon>Bacteria</taxon>
        <taxon>Bacillati</taxon>
        <taxon>Actinomycetota</taxon>
        <taxon>Actinomycetes</taxon>
        <taxon>Kitasatosporales</taxon>
        <taxon>Streptomycetaceae</taxon>
        <taxon>Streptomyces</taxon>
    </lineage>
</organism>
<evidence type="ECO:0000313" key="3">
    <source>
        <dbReference type="Proteomes" id="UP000315226"/>
    </source>
</evidence>
<dbReference type="Proteomes" id="UP000315226">
    <property type="component" value="Unassembled WGS sequence"/>
</dbReference>
<feature type="transmembrane region" description="Helical" evidence="1">
    <location>
        <begin position="35"/>
        <end position="55"/>
    </location>
</feature>
<sequence>MRAEARLDLLETLGSLLFFGRMVLVLWVAESWLCPGLAGLAFMTAVYAVKGFQLLRARCRPAA</sequence>
<keyword evidence="1" id="KW-1133">Transmembrane helix</keyword>
<feature type="transmembrane region" description="Helical" evidence="1">
    <location>
        <begin position="12"/>
        <end position="29"/>
    </location>
</feature>
<keyword evidence="1" id="KW-0472">Membrane</keyword>
<accession>A0A4Y3RMX0</accession>
<evidence type="ECO:0000256" key="1">
    <source>
        <dbReference type="SAM" id="Phobius"/>
    </source>
</evidence>
<dbReference type="RefSeq" id="WP_229918559.1">
    <property type="nucleotide sequence ID" value="NZ_BJMN01000015.1"/>
</dbReference>
<reference evidence="2 3" key="1">
    <citation type="submission" date="2019-06" db="EMBL/GenBank/DDBJ databases">
        <title>Whole genome shotgun sequence of Streptomyces gardneri NBRC 12865.</title>
        <authorList>
            <person name="Hosoyama A."/>
            <person name="Uohara A."/>
            <person name="Ohji S."/>
            <person name="Ichikawa N."/>
        </authorList>
    </citation>
    <scope>NUCLEOTIDE SEQUENCE [LARGE SCALE GENOMIC DNA]</scope>
    <source>
        <strain evidence="2 3">NBRC 12865</strain>
    </source>
</reference>
<proteinExistence type="predicted"/>
<keyword evidence="3" id="KW-1185">Reference proteome</keyword>
<protein>
    <submittedName>
        <fullName evidence="2">Uncharacterized protein</fullName>
    </submittedName>
</protein>
<dbReference type="AlphaFoldDB" id="A0A4Y3RMX0"/>
<comment type="caution">
    <text evidence="2">The sequence shown here is derived from an EMBL/GenBank/DDBJ whole genome shotgun (WGS) entry which is preliminary data.</text>
</comment>
<dbReference type="EMBL" id="BJMN01000015">
    <property type="protein sequence ID" value="GEB57160.1"/>
    <property type="molecule type" value="Genomic_DNA"/>
</dbReference>
<name>A0A4Y3RMX0_9ACTN</name>
<keyword evidence="1" id="KW-0812">Transmembrane</keyword>
<gene>
    <name evidence="2" type="ORF">SGA01_27650</name>
</gene>
<evidence type="ECO:0000313" key="2">
    <source>
        <dbReference type="EMBL" id="GEB57160.1"/>
    </source>
</evidence>